<dbReference type="GO" id="GO:0046872">
    <property type="term" value="F:metal ion binding"/>
    <property type="evidence" value="ECO:0007669"/>
    <property type="project" value="UniProtKB-KW"/>
</dbReference>
<evidence type="ECO:0000256" key="4">
    <source>
        <dbReference type="ARBA" id="ARBA00022691"/>
    </source>
</evidence>
<comment type="catalytic activity">
    <reaction evidence="5">
        <text>a 3,4-dihydroxy-5-(all-trans-polyprenyl)benzoate + S-adenosyl-L-methionine = a 4-hydroxy-3-methoxy-5-(all-trans-polyprenyl)benzoate + S-adenosyl-L-homocysteine + H(+)</text>
        <dbReference type="Rhea" id="RHEA:44452"/>
        <dbReference type="Rhea" id="RHEA-COMP:10930"/>
        <dbReference type="Rhea" id="RHEA-COMP:10931"/>
        <dbReference type="ChEBI" id="CHEBI:15378"/>
        <dbReference type="ChEBI" id="CHEBI:57856"/>
        <dbReference type="ChEBI" id="CHEBI:59789"/>
        <dbReference type="ChEBI" id="CHEBI:64694"/>
        <dbReference type="ChEBI" id="CHEBI:84443"/>
        <dbReference type="EC" id="2.1.1.114"/>
    </reaction>
</comment>
<dbReference type="PANTHER" id="PTHR43464">
    <property type="entry name" value="METHYLTRANSFERASE"/>
    <property type="match status" value="1"/>
</dbReference>
<dbReference type="InterPro" id="IPR010233">
    <property type="entry name" value="UbiG_MeTrfase"/>
</dbReference>
<comment type="cofactor">
    <cofactor evidence="5">
        <name>Mg(2+)</name>
        <dbReference type="ChEBI" id="CHEBI:18420"/>
    </cofactor>
</comment>
<evidence type="ECO:0000256" key="5">
    <source>
        <dbReference type="HAMAP-Rule" id="MF_03190"/>
    </source>
</evidence>
<keyword evidence="5" id="KW-0999">Mitochondrion inner membrane</keyword>
<dbReference type="CDD" id="cd02440">
    <property type="entry name" value="AdoMet_MTases"/>
    <property type="match status" value="1"/>
</dbReference>
<feature type="binding site" evidence="5">
    <location>
        <position position="140"/>
    </location>
    <ligand>
        <name>Mg(2+)</name>
        <dbReference type="ChEBI" id="CHEBI:18420"/>
    </ligand>
</feature>
<comment type="function">
    <text evidence="5">O-methyltransferase required for two non-consecutive steps during ubiquinone biosynthesis. Catalyzes the 2 O-methylation of 3,4-dihydroxy-5-(all-trans-polyprenyl)benzoic acid into 4-hydroxy-3-methoxy-5-(all-trans-polyprenyl)benzoic acid. Also catalyzes the last step of ubiquinone biosynthesis by mediating methylation of 3-demethylubiquinone into ubiquinone. Also able to mediate the methylation of 3-demethylubiquinol into ubiquinol.</text>
</comment>
<feature type="binding site" evidence="5">
    <location>
        <position position="143"/>
    </location>
    <ligand>
        <name>Mg(2+)</name>
        <dbReference type="ChEBI" id="CHEBI:18420"/>
    </ligand>
</feature>
<comment type="similarity">
    <text evidence="5">Belongs to the class I-like SAM-binding methyltransferase superfamily. UbiG/COQ3 family.</text>
</comment>
<gene>
    <name evidence="5" type="primary">COQ3</name>
    <name evidence="6" type="ORF">PECUL_23A034507</name>
</gene>
<dbReference type="Pfam" id="PF13489">
    <property type="entry name" value="Methyltransf_23"/>
    <property type="match status" value="1"/>
</dbReference>
<feature type="binding site" evidence="5">
    <location>
        <position position="144"/>
    </location>
    <ligand>
        <name>Mg(2+)</name>
        <dbReference type="ChEBI" id="CHEBI:18420"/>
    </ligand>
</feature>
<dbReference type="NCBIfam" id="TIGR01983">
    <property type="entry name" value="UbiG"/>
    <property type="match status" value="1"/>
</dbReference>
<evidence type="ECO:0000256" key="3">
    <source>
        <dbReference type="ARBA" id="ARBA00022688"/>
    </source>
</evidence>
<feature type="binding site" evidence="5">
    <location>
        <position position="92"/>
    </location>
    <ligand>
        <name>S-adenosyl-L-methionine</name>
        <dbReference type="ChEBI" id="CHEBI:59789"/>
    </ligand>
</feature>
<evidence type="ECO:0000256" key="1">
    <source>
        <dbReference type="ARBA" id="ARBA00022603"/>
    </source>
</evidence>
<comment type="subcellular location">
    <subcellularLocation>
        <location evidence="5">Mitochondrion inner membrane</location>
        <topology evidence="5">Peripheral membrane protein</topology>
        <orientation evidence="5">Matrix side</orientation>
    </subcellularLocation>
</comment>
<dbReference type="InterPro" id="IPR029063">
    <property type="entry name" value="SAM-dependent_MTases_sf"/>
</dbReference>
<comment type="subunit">
    <text evidence="5">Component of a multi-subunit COQ enzyme complex, composed of at least COQ3, COQ4, COQ5, COQ6, COQ7 and COQ9.</text>
</comment>
<dbReference type="SUPFAM" id="SSF53335">
    <property type="entry name" value="S-adenosyl-L-methionine-dependent methyltransferases"/>
    <property type="match status" value="1"/>
</dbReference>
<feature type="binding site" evidence="5">
    <location>
        <position position="71"/>
    </location>
    <ligand>
        <name>S-adenosyl-L-methionine</name>
        <dbReference type="ChEBI" id="CHEBI:59789"/>
    </ligand>
</feature>
<accession>A0AAD1WH59</accession>
<keyword evidence="5" id="KW-0472">Membrane</keyword>
<dbReference type="HAMAP" id="MF_00472">
    <property type="entry name" value="UbiG"/>
    <property type="match status" value="1"/>
</dbReference>
<dbReference type="GO" id="GO:0010420">
    <property type="term" value="F:polyprenyldihydroxybenzoate methyltransferase activity"/>
    <property type="evidence" value="ECO:0007669"/>
    <property type="project" value="UniProtKB-UniRule"/>
</dbReference>
<dbReference type="EC" id="2.1.1.114" evidence="5"/>
<comment type="pathway">
    <text evidence="5">Cofactor biosynthesis; ubiquinone biosynthesis.</text>
</comment>
<dbReference type="Gene3D" id="3.40.50.150">
    <property type="entry name" value="Vaccinia Virus protein VP39"/>
    <property type="match status" value="1"/>
</dbReference>
<dbReference type="Proteomes" id="UP001295444">
    <property type="component" value="Chromosome 07"/>
</dbReference>
<organism evidence="6 7">
    <name type="scientific">Pelobates cultripes</name>
    <name type="common">Western spadefoot toad</name>
    <dbReference type="NCBI Taxonomy" id="61616"/>
    <lineage>
        <taxon>Eukaryota</taxon>
        <taxon>Metazoa</taxon>
        <taxon>Chordata</taxon>
        <taxon>Craniata</taxon>
        <taxon>Vertebrata</taxon>
        <taxon>Euteleostomi</taxon>
        <taxon>Amphibia</taxon>
        <taxon>Batrachia</taxon>
        <taxon>Anura</taxon>
        <taxon>Pelobatoidea</taxon>
        <taxon>Pelobatidae</taxon>
        <taxon>Pelobates</taxon>
    </lineage>
</organism>
<keyword evidence="7" id="KW-1185">Reference proteome</keyword>
<name>A0AAD1WH59_PELCU</name>
<dbReference type="PANTHER" id="PTHR43464:SF19">
    <property type="entry name" value="UBIQUINONE BIOSYNTHESIS O-METHYLTRANSFERASE, MITOCHONDRIAL"/>
    <property type="match status" value="1"/>
</dbReference>
<comment type="catalytic activity">
    <reaction evidence="5">
        <text>a 3-demethylubiquinol + S-adenosyl-L-methionine = a ubiquinol + S-adenosyl-L-homocysteine + H(+)</text>
        <dbReference type="Rhea" id="RHEA:44380"/>
        <dbReference type="Rhea" id="RHEA-COMP:9566"/>
        <dbReference type="Rhea" id="RHEA-COMP:10914"/>
        <dbReference type="ChEBI" id="CHEBI:15378"/>
        <dbReference type="ChEBI" id="CHEBI:17976"/>
        <dbReference type="ChEBI" id="CHEBI:57856"/>
        <dbReference type="ChEBI" id="CHEBI:59789"/>
        <dbReference type="ChEBI" id="CHEBI:84422"/>
        <dbReference type="EC" id="2.1.1.64"/>
    </reaction>
</comment>
<evidence type="ECO:0000313" key="6">
    <source>
        <dbReference type="EMBL" id="CAH2306095.1"/>
    </source>
</evidence>
<keyword evidence="3 5" id="KW-0831">Ubiquinone biosynthesis</keyword>
<keyword evidence="5" id="KW-0460">Magnesium</keyword>
<dbReference type="GO" id="GO:0061542">
    <property type="term" value="F:3-demethylubiquinol 3-O-methyltransferase activity"/>
    <property type="evidence" value="ECO:0007669"/>
    <property type="project" value="UniProtKB-UniRule"/>
</dbReference>
<keyword evidence="5" id="KW-0479">Metal-binding</keyword>
<keyword evidence="5" id="KW-0496">Mitochondrion</keyword>
<dbReference type="GO" id="GO:0031314">
    <property type="term" value="C:extrinsic component of mitochondrial inner membrane"/>
    <property type="evidence" value="ECO:0007669"/>
    <property type="project" value="UniProtKB-UniRule"/>
</dbReference>
<dbReference type="GO" id="GO:0032259">
    <property type="term" value="P:methylation"/>
    <property type="evidence" value="ECO:0007669"/>
    <property type="project" value="UniProtKB-KW"/>
</dbReference>
<comment type="catalytic activity">
    <reaction evidence="5">
        <text>a 3-demethylubiquinone + S-adenosyl-L-methionine = a ubiquinone + S-adenosyl-L-homocysteine</text>
        <dbReference type="Rhea" id="RHEA:81215"/>
        <dbReference type="Rhea" id="RHEA-COMP:9565"/>
        <dbReference type="Rhea" id="RHEA-COMP:19654"/>
        <dbReference type="ChEBI" id="CHEBI:16389"/>
        <dbReference type="ChEBI" id="CHEBI:57856"/>
        <dbReference type="ChEBI" id="CHEBI:59789"/>
        <dbReference type="ChEBI" id="CHEBI:231825"/>
    </reaction>
</comment>
<evidence type="ECO:0000313" key="7">
    <source>
        <dbReference type="Proteomes" id="UP001295444"/>
    </source>
</evidence>
<reference evidence="6" key="1">
    <citation type="submission" date="2022-03" db="EMBL/GenBank/DDBJ databases">
        <authorList>
            <person name="Alioto T."/>
            <person name="Alioto T."/>
            <person name="Gomez Garrido J."/>
        </authorList>
    </citation>
    <scope>NUCLEOTIDE SEQUENCE</scope>
</reference>
<proteinExistence type="inferred from homology"/>
<feature type="binding site" evidence="5">
    <location>
        <position position="139"/>
    </location>
    <ligand>
        <name>S-adenosyl-L-methionine</name>
        <dbReference type="ChEBI" id="CHEBI:59789"/>
    </ligand>
</feature>
<protein>
    <recommendedName>
        <fullName evidence="5">Ubiquinone biosynthesis O-methyltransferase, mitochondrial</fullName>
    </recommendedName>
    <alternativeName>
        <fullName evidence="5">3-demethylubiquinol 3-O-methyltransferase</fullName>
        <ecNumber evidence="5">2.1.1.64</ecNumber>
    </alternativeName>
    <alternativeName>
        <fullName evidence="5">3-demethylubiquinone 3-O-methyltransferase</fullName>
        <ecNumber evidence="5">2.1.1.-</ecNumber>
    </alternativeName>
    <alternativeName>
        <fullName evidence="5">Polyprenyldihydroxybenzoate methyltransferase</fullName>
        <ecNumber evidence="5">2.1.1.114</ecNumber>
    </alternativeName>
</protein>
<keyword evidence="4 5" id="KW-0949">S-adenosyl-L-methionine</keyword>
<keyword evidence="2 5" id="KW-0808">Transferase</keyword>
<dbReference type="EC" id="2.1.1.-" evidence="5"/>
<dbReference type="EMBL" id="OW240918">
    <property type="protein sequence ID" value="CAH2306095.1"/>
    <property type="molecule type" value="Genomic_DNA"/>
</dbReference>
<dbReference type="EC" id="2.1.1.64" evidence="5"/>
<sequence>MMHTTSHTVDPLEMKKFQAWSSKWWDEEGVYSPLHAMNEIRVPFIRDILMSKDYSHDVGCPLAGVTLLDVGCGGGILSEPLGRLGATVTGIDPLEDNIKTAELHKSYDPTLEHMIQYRSCSLEDIVDENKQYFDAVVASEVIEHVVDKELFIQNCFHLLKPGGSLIITTINKTKLSYALGIVVAEKIMGLVPEGTHDWEKFISPEELERILESNGYVVETLRGMLYNPLSGSWSWIEDTSINYAIHAVKTVAQKQSTDIGFEREWEKPKAAQAFA</sequence>
<dbReference type="AlphaFoldDB" id="A0AAD1WH59"/>
<keyword evidence="1 5" id="KW-0489">Methyltransferase</keyword>
<feature type="binding site" evidence="5">
    <location>
        <position position="41"/>
    </location>
    <ligand>
        <name>S-adenosyl-L-methionine</name>
        <dbReference type="ChEBI" id="CHEBI:59789"/>
    </ligand>
</feature>
<evidence type="ECO:0000256" key="2">
    <source>
        <dbReference type="ARBA" id="ARBA00022679"/>
    </source>
</evidence>